<organism evidence="2 3">
    <name type="scientific">Shewanella violacea (strain JCM 10179 / CIP 106290 / LMG 19151 / DSS12)</name>
    <dbReference type="NCBI Taxonomy" id="637905"/>
    <lineage>
        <taxon>Bacteria</taxon>
        <taxon>Pseudomonadati</taxon>
        <taxon>Pseudomonadota</taxon>
        <taxon>Gammaproteobacteria</taxon>
        <taxon>Alteromonadales</taxon>
        <taxon>Shewanellaceae</taxon>
        <taxon>Shewanella</taxon>
    </lineage>
</organism>
<dbReference type="EMBL" id="AP011177">
    <property type="protein sequence ID" value="BAJ01022.1"/>
    <property type="molecule type" value="Genomic_DNA"/>
</dbReference>
<evidence type="ECO:0000259" key="1">
    <source>
        <dbReference type="Pfam" id="PF13590"/>
    </source>
</evidence>
<name>D4ZH73_SHEVD</name>
<protein>
    <recommendedName>
        <fullName evidence="1">DUF4136 domain-containing protein</fullName>
    </recommendedName>
</protein>
<dbReference type="HOGENOM" id="CLU_113282_2_0_6"/>
<dbReference type="Gene3D" id="3.30.160.670">
    <property type="match status" value="1"/>
</dbReference>
<accession>D4ZH73</accession>
<proteinExistence type="predicted"/>
<dbReference type="eggNOG" id="ENOG5032YB2">
    <property type="taxonomic scope" value="Bacteria"/>
</dbReference>
<dbReference type="Proteomes" id="UP000002350">
    <property type="component" value="Chromosome"/>
</dbReference>
<dbReference type="InterPro" id="IPR025411">
    <property type="entry name" value="DUF4136"/>
</dbReference>
<evidence type="ECO:0000313" key="2">
    <source>
        <dbReference type="EMBL" id="BAJ01022.1"/>
    </source>
</evidence>
<dbReference type="KEGG" id="svo:SVI_1051"/>
<feature type="domain" description="DUF4136" evidence="1">
    <location>
        <begin position="34"/>
        <end position="193"/>
    </location>
</feature>
<dbReference type="AlphaFoldDB" id="D4ZH73"/>
<sequence length="198" mass="22087">MNFTRCISDGVKMKKVIVGLVALALSACSTLKTSSDYDPAANFSDVKTYAWIVKKTKDTSYHLDGLMDQRVRTAVDIQLAAKGISLTDAATADILVNYLTKVDKKINVDNFSTNYGYNPYYGSRWGYSGSMNTQTTVREYEVGTLILDMVNRETGKLIWRGSVADTIRDHNTPEERIEVVNHAISEMLVNYPPKPEAN</sequence>
<reference evidence="3" key="1">
    <citation type="journal article" date="2010" name="Mol. Biosyst.">
        <title>Complete genome sequence and comparative analysis of Shewanella violacea, a psychrophilic and piezophilic bacterium from deep sea floor sediments.</title>
        <authorList>
            <person name="Aono E."/>
            <person name="Baba T."/>
            <person name="Ara T."/>
            <person name="Nishi T."/>
            <person name="Nakamichi T."/>
            <person name="Inamoto E."/>
            <person name="Toyonaga H."/>
            <person name="Hasegawa M."/>
            <person name="Takai Y."/>
            <person name="Okumura Y."/>
            <person name="Baba M."/>
            <person name="Tomita M."/>
            <person name="Kato C."/>
            <person name="Oshima T."/>
            <person name="Nakasone K."/>
            <person name="Mori H."/>
        </authorList>
    </citation>
    <scope>NUCLEOTIDE SEQUENCE [LARGE SCALE GENOMIC DNA]</scope>
    <source>
        <strain evidence="3">JCM 10179 / CIP 106290 / LMG 19151 / DSS12</strain>
    </source>
</reference>
<dbReference type="PROSITE" id="PS51257">
    <property type="entry name" value="PROKAR_LIPOPROTEIN"/>
    <property type="match status" value="1"/>
</dbReference>
<evidence type="ECO:0000313" key="3">
    <source>
        <dbReference type="Proteomes" id="UP000002350"/>
    </source>
</evidence>
<dbReference type="STRING" id="637905.SVI_1051"/>
<dbReference type="Pfam" id="PF13590">
    <property type="entry name" value="DUF4136"/>
    <property type="match status" value="1"/>
</dbReference>
<keyword evidence="3" id="KW-1185">Reference proteome</keyword>
<gene>
    <name evidence="2" type="ordered locus">SVI_1051</name>
</gene>